<dbReference type="PANTHER" id="PTHR47447">
    <property type="entry name" value="OS03G0856100 PROTEIN"/>
    <property type="match status" value="1"/>
</dbReference>
<dbReference type="Proteomes" id="UP000654075">
    <property type="component" value="Unassembled WGS sequence"/>
</dbReference>
<keyword evidence="1" id="KW-0677">Repeat</keyword>
<comment type="caution">
    <text evidence="3">The sequence shown here is derived from an EMBL/GenBank/DDBJ whole genome shotgun (WGS) entry which is preliminary data.</text>
</comment>
<dbReference type="Pfam" id="PF13041">
    <property type="entry name" value="PPR_2"/>
    <property type="match status" value="1"/>
</dbReference>
<dbReference type="InterPro" id="IPR011990">
    <property type="entry name" value="TPR-like_helical_dom_sf"/>
</dbReference>
<dbReference type="PROSITE" id="PS51375">
    <property type="entry name" value="PPR"/>
    <property type="match status" value="2"/>
</dbReference>
<dbReference type="PANTHER" id="PTHR47447:SF17">
    <property type="entry name" value="OS12G0638900 PROTEIN"/>
    <property type="match status" value="1"/>
</dbReference>
<accession>A0A813DW79</accession>
<dbReference type="InterPro" id="IPR002885">
    <property type="entry name" value="PPR_rpt"/>
</dbReference>
<dbReference type="EMBL" id="CAJNNV010003841">
    <property type="protein sequence ID" value="CAE8589698.1"/>
    <property type="molecule type" value="Genomic_DNA"/>
</dbReference>
<gene>
    <name evidence="3" type="ORF">PGLA1383_LOCUS8440</name>
</gene>
<protein>
    <recommendedName>
        <fullName evidence="5">Smr domain-containing protein</fullName>
    </recommendedName>
</protein>
<reference evidence="3" key="1">
    <citation type="submission" date="2021-02" db="EMBL/GenBank/DDBJ databases">
        <authorList>
            <person name="Dougan E. K."/>
            <person name="Rhodes N."/>
            <person name="Thang M."/>
            <person name="Chan C."/>
        </authorList>
    </citation>
    <scope>NUCLEOTIDE SEQUENCE</scope>
</reference>
<dbReference type="NCBIfam" id="TIGR00756">
    <property type="entry name" value="PPR"/>
    <property type="match status" value="2"/>
</dbReference>
<name>A0A813DW79_POLGL</name>
<dbReference type="OrthoDB" id="185373at2759"/>
<evidence type="ECO:0000256" key="1">
    <source>
        <dbReference type="ARBA" id="ARBA00022737"/>
    </source>
</evidence>
<proteinExistence type="predicted"/>
<sequence>MPEARVVPNEISYNAAISACEKGGQWQLALNLLSRMPEARVVPNEISYNAAIGACSKGGQWELALDLFGLMAKHELVPHRITYNAILDAAVDKRQGCALFNEARSLGMYPRLLQKGESFLELHDLSCGAGVHAVRWWLAEVIPRLLIAGIERPARLTIITGWGKSRKEWSTSDMQATVIQLLCELKLQSWIDDTNQGLVIIDARPLETSALRPLYPPSGLI</sequence>
<evidence type="ECO:0000256" key="2">
    <source>
        <dbReference type="PROSITE-ProRule" id="PRU00708"/>
    </source>
</evidence>
<dbReference type="Gene3D" id="1.25.40.10">
    <property type="entry name" value="Tetratricopeptide repeat domain"/>
    <property type="match status" value="1"/>
</dbReference>
<organism evidence="3 4">
    <name type="scientific">Polarella glacialis</name>
    <name type="common">Dinoflagellate</name>
    <dbReference type="NCBI Taxonomy" id="89957"/>
    <lineage>
        <taxon>Eukaryota</taxon>
        <taxon>Sar</taxon>
        <taxon>Alveolata</taxon>
        <taxon>Dinophyceae</taxon>
        <taxon>Suessiales</taxon>
        <taxon>Suessiaceae</taxon>
        <taxon>Polarella</taxon>
    </lineage>
</organism>
<evidence type="ECO:0000313" key="3">
    <source>
        <dbReference type="EMBL" id="CAE8589698.1"/>
    </source>
</evidence>
<dbReference type="AlphaFoldDB" id="A0A813DW79"/>
<evidence type="ECO:0000313" key="4">
    <source>
        <dbReference type="Proteomes" id="UP000654075"/>
    </source>
</evidence>
<feature type="repeat" description="PPR" evidence="2">
    <location>
        <begin position="44"/>
        <end position="78"/>
    </location>
</feature>
<keyword evidence="4" id="KW-1185">Reference proteome</keyword>
<evidence type="ECO:0008006" key="5">
    <source>
        <dbReference type="Google" id="ProtNLM"/>
    </source>
</evidence>
<feature type="repeat" description="PPR" evidence="2">
    <location>
        <begin position="9"/>
        <end position="43"/>
    </location>
</feature>